<feature type="domain" description="TGS" evidence="15">
    <location>
        <begin position="1"/>
        <end position="61"/>
    </location>
</feature>
<evidence type="ECO:0000256" key="12">
    <source>
        <dbReference type="ARBA" id="ARBA00049515"/>
    </source>
</evidence>
<dbReference type="NCBIfam" id="TIGR00418">
    <property type="entry name" value="thrS"/>
    <property type="match status" value="1"/>
</dbReference>
<name>U2Q0S4_9CLOT</name>
<dbReference type="InterPro" id="IPR012675">
    <property type="entry name" value="Beta-grasp_dom_sf"/>
</dbReference>
<keyword evidence="4 13" id="KW-0436">Ligase</keyword>
<keyword evidence="2 13" id="KW-0963">Cytoplasm</keyword>
<dbReference type="GO" id="GO:0006435">
    <property type="term" value="P:threonyl-tRNA aminoacylation"/>
    <property type="evidence" value="ECO:0007669"/>
    <property type="project" value="UniProtKB-UniRule"/>
</dbReference>
<feature type="binding site" evidence="13">
    <location>
        <position position="337"/>
    </location>
    <ligand>
        <name>Zn(2+)</name>
        <dbReference type="ChEBI" id="CHEBI:29105"/>
        <note>catalytic</note>
    </ligand>
</feature>
<dbReference type="GO" id="GO:0046872">
    <property type="term" value="F:metal ion binding"/>
    <property type="evidence" value="ECO:0007669"/>
    <property type="project" value="UniProtKB-KW"/>
</dbReference>
<evidence type="ECO:0000256" key="4">
    <source>
        <dbReference type="ARBA" id="ARBA00022598"/>
    </source>
</evidence>
<dbReference type="FunFam" id="3.40.50.800:FF:000001">
    <property type="entry name" value="Threonine--tRNA ligase"/>
    <property type="match status" value="1"/>
</dbReference>
<dbReference type="FunFam" id="3.30.980.10:FF:000005">
    <property type="entry name" value="Threonyl-tRNA synthetase, mitochondrial"/>
    <property type="match status" value="1"/>
</dbReference>
<evidence type="ECO:0000256" key="9">
    <source>
        <dbReference type="ARBA" id="ARBA00022884"/>
    </source>
</evidence>
<dbReference type="PANTHER" id="PTHR11451:SF56">
    <property type="entry name" value="THREONINE--TRNA LIGASE 1"/>
    <property type="match status" value="1"/>
</dbReference>
<dbReference type="EMBL" id="APJA01000004">
    <property type="protein sequence ID" value="ERK32370.1"/>
    <property type="molecule type" value="Genomic_DNA"/>
</dbReference>
<evidence type="ECO:0000256" key="11">
    <source>
        <dbReference type="ARBA" id="ARBA00023146"/>
    </source>
</evidence>
<dbReference type="PANTHER" id="PTHR11451">
    <property type="entry name" value="THREONINE-TRNA LIGASE"/>
    <property type="match status" value="1"/>
</dbReference>
<evidence type="ECO:0000259" key="14">
    <source>
        <dbReference type="PROSITE" id="PS50862"/>
    </source>
</evidence>
<dbReference type="Gene3D" id="3.10.20.30">
    <property type="match status" value="1"/>
</dbReference>
<dbReference type="PROSITE" id="PS51880">
    <property type="entry name" value="TGS"/>
    <property type="match status" value="1"/>
</dbReference>
<proteinExistence type="inferred from homology"/>
<dbReference type="AlphaFoldDB" id="U2Q0S4"/>
<keyword evidence="9 13" id="KW-0694">RNA-binding</keyword>
<dbReference type="GO" id="GO:0000049">
    <property type="term" value="F:tRNA binding"/>
    <property type="evidence" value="ECO:0007669"/>
    <property type="project" value="UniProtKB-KW"/>
</dbReference>
<dbReference type="Proteomes" id="UP000016721">
    <property type="component" value="Unassembled WGS sequence"/>
</dbReference>
<dbReference type="EC" id="6.1.1.3" evidence="13"/>
<comment type="catalytic activity">
    <reaction evidence="12 13">
        <text>tRNA(Thr) + L-threonine + ATP = L-threonyl-tRNA(Thr) + AMP + diphosphate + H(+)</text>
        <dbReference type="Rhea" id="RHEA:24624"/>
        <dbReference type="Rhea" id="RHEA-COMP:9670"/>
        <dbReference type="Rhea" id="RHEA-COMP:9704"/>
        <dbReference type="ChEBI" id="CHEBI:15378"/>
        <dbReference type="ChEBI" id="CHEBI:30616"/>
        <dbReference type="ChEBI" id="CHEBI:33019"/>
        <dbReference type="ChEBI" id="CHEBI:57926"/>
        <dbReference type="ChEBI" id="CHEBI:78442"/>
        <dbReference type="ChEBI" id="CHEBI:78534"/>
        <dbReference type="ChEBI" id="CHEBI:456215"/>
        <dbReference type="EC" id="6.1.1.3"/>
    </reaction>
</comment>
<dbReference type="CDD" id="cd00771">
    <property type="entry name" value="ThrRS_core"/>
    <property type="match status" value="1"/>
</dbReference>
<evidence type="ECO:0000256" key="7">
    <source>
        <dbReference type="ARBA" id="ARBA00022833"/>
    </source>
</evidence>
<keyword evidence="17" id="KW-1185">Reference proteome</keyword>
<dbReference type="InterPro" id="IPR004095">
    <property type="entry name" value="TGS"/>
</dbReference>
<protein>
    <recommendedName>
        <fullName evidence="13">Threonine--tRNA ligase</fullName>
        <ecNumber evidence="13">6.1.1.3</ecNumber>
    </recommendedName>
    <alternativeName>
        <fullName evidence="13">Threonyl-tRNA synthetase</fullName>
        <shortName evidence="13">ThrRS</shortName>
    </alternativeName>
</protein>
<evidence type="ECO:0000256" key="2">
    <source>
        <dbReference type="ARBA" id="ARBA00022490"/>
    </source>
</evidence>
<dbReference type="Gene3D" id="3.30.54.20">
    <property type="match status" value="1"/>
</dbReference>
<dbReference type="HAMAP" id="MF_00184">
    <property type="entry name" value="Thr_tRNA_synth"/>
    <property type="match status" value="1"/>
</dbReference>
<dbReference type="FunFam" id="3.30.54.20:FF:000002">
    <property type="entry name" value="Threonine--tRNA ligase"/>
    <property type="match status" value="1"/>
</dbReference>
<evidence type="ECO:0000256" key="1">
    <source>
        <dbReference type="ARBA" id="ARBA00008226"/>
    </source>
</evidence>
<sequence>MVKITLKDGSIKELESGLSVYEIAKSISEGLARAACCGIVNGNVVDLRYVVNEDVELSICTFDSEEGKAAFRHTASHMLAQAVKRLYPDTKLAIGPSIENGFYYDFDKDGNFSQDELDKIEKEIAKIAKEDLKIEKFELPRAEALKLMEEKNEPYKIELINDLPEDEVISFYKQGEFVDLCAGPHLLSTKTVKAVKLIRSAGAYWRGNEKNKMLSRVYATAFPKKSELDAHLEALEEAKRRDHNKLGRELGIFTTNENVGQGLPLLMPKGAKIIQVLQRWIEDEEEKRGYLLTKTPLMAKSDLYKISGHWDHYKDGMFVLGDEENDVEVFGLRPMTCPFQYTIYNAEQHSYRDLPKRYAETSTLFRNEASGEMHGLIRVRQFTLADGHLIVTPEQLEDEFKGVVDLIKYVMTTLGIQDDITYRFSKWDPKNKEKYIDDPEAWEKTQNLMRDILNHLNIDFYEADDEAAFYGPKLDIQFKNVHGKEDTIITVQIDFAIAERFQMTYVDKDGEKKTPYIIHRSSIGCYERTLAMLIEKYAGALPTWLAPVQAKILPISDKYNDYAEEVSKTLLNKGVRVEVDYRAEKIGYKIREARLERSPYIIVVGEKEAENKEVSVRSRKNGDEGALSLESFVNRIAQEIATKEN</sequence>
<dbReference type="PRINTS" id="PR01047">
    <property type="entry name" value="TRNASYNTHTHR"/>
</dbReference>
<keyword evidence="3 13" id="KW-0820">tRNA-binding</keyword>
<dbReference type="OrthoDB" id="9802304at2"/>
<dbReference type="GO" id="GO:0005524">
    <property type="term" value="F:ATP binding"/>
    <property type="evidence" value="ECO:0007669"/>
    <property type="project" value="UniProtKB-UniRule"/>
</dbReference>
<reference evidence="16 17" key="1">
    <citation type="journal article" date="2013" name="Genome Announc.">
        <title>Draft Genome Sequence of the Hydrogen- and Ethanol-Producing Bacterium Clostridium intestinale Strain URNW.</title>
        <authorList>
            <person name="Lal S."/>
            <person name="Ramachandran U."/>
            <person name="Zhang X."/>
            <person name="Sparling R."/>
            <person name="Levin D.B."/>
        </authorList>
    </citation>
    <scope>NUCLEOTIDE SEQUENCE [LARGE SCALE GENOMIC DNA]</scope>
    <source>
        <strain evidence="16 17">URNW</strain>
    </source>
</reference>
<evidence type="ECO:0000256" key="3">
    <source>
        <dbReference type="ARBA" id="ARBA00022555"/>
    </source>
</evidence>
<dbReference type="GO" id="GO:0004829">
    <property type="term" value="F:threonine-tRNA ligase activity"/>
    <property type="evidence" value="ECO:0007669"/>
    <property type="project" value="UniProtKB-UniRule"/>
</dbReference>
<dbReference type="GO" id="GO:0005737">
    <property type="term" value="C:cytoplasm"/>
    <property type="evidence" value="ECO:0007669"/>
    <property type="project" value="UniProtKB-SubCell"/>
</dbReference>
<feature type="binding site" evidence="13">
    <location>
        <position position="388"/>
    </location>
    <ligand>
        <name>Zn(2+)</name>
        <dbReference type="ChEBI" id="CHEBI:29105"/>
        <note>catalytic</note>
    </ligand>
</feature>
<dbReference type="Gene3D" id="3.40.50.800">
    <property type="entry name" value="Anticodon-binding domain"/>
    <property type="match status" value="1"/>
</dbReference>
<dbReference type="GO" id="GO:0016740">
    <property type="term" value="F:transferase activity"/>
    <property type="evidence" value="ECO:0007669"/>
    <property type="project" value="UniProtKB-ARBA"/>
</dbReference>
<dbReference type="SUPFAM" id="SSF52954">
    <property type="entry name" value="Class II aaRS ABD-related"/>
    <property type="match status" value="1"/>
</dbReference>
<dbReference type="InterPro" id="IPR012676">
    <property type="entry name" value="TGS-like"/>
</dbReference>
<keyword evidence="11 13" id="KW-0030">Aminoacyl-tRNA synthetase</keyword>
<dbReference type="eggNOG" id="COG0441">
    <property type="taxonomic scope" value="Bacteria"/>
</dbReference>
<evidence type="ECO:0000256" key="13">
    <source>
        <dbReference type="HAMAP-Rule" id="MF_00184"/>
    </source>
</evidence>
<keyword evidence="5 13" id="KW-0479">Metal-binding</keyword>
<dbReference type="Pfam" id="PF03129">
    <property type="entry name" value="HGTP_anticodon"/>
    <property type="match status" value="1"/>
</dbReference>
<dbReference type="Pfam" id="PF02824">
    <property type="entry name" value="TGS"/>
    <property type="match status" value="1"/>
</dbReference>
<evidence type="ECO:0000256" key="8">
    <source>
        <dbReference type="ARBA" id="ARBA00022840"/>
    </source>
</evidence>
<evidence type="ECO:0000256" key="5">
    <source>
        <dbReference type="ARBA" id="ARBA00022723"/>
    </source>
</evidence>
<dbReference type="InterPro" id="IPR033728">
    <property type="entry name" value="ThrRS_core"/>
</dbReference>
<dbReference type="SUPFAM" id="SSF81271">
    <property type="entry name" value="TGS-like"/>
    <property type="match status" value="1"/>
</dbReference>
<dbReference type="CDD" id="cd00860">
    <property type="entry name" value="ThrRS_anticodon"/>
    <property type="match status" value="1"/>
</dbReference>
<dbReference type="PATRIC" id="fig|1294142.3.peg.194"/>
<dbReference type="CDD" id="cd01667">
    <property type="entry name" value="TGS_ThrRS"/>
    <property type="match status" value="1"/>
</dbReference>
<keyword evidence="10 13" id="KW-0648">Protein biosynthesis</keyword>
<dbReference type="HOGENOM" id="CLU_008554_0_1_9"/>
<dbReference type="Pfam" id="PF00587">
    <property type="entry name" value="tRNA-synt_2b"/>
    <property type="match status" value="1"/>
</dbReference>
<dbReference type="PROSITE" id="PS50862">
    <property type="entry name" value="AA_TRNA_LIGASE_II"/>
    <property type="match status" value="1"/>
</dbReference>
<evidence type="ECO:0000256" key="6">
    <source>
        <dbReference type="ARBA" id="ARBA00022741"/>
    </source>
</evidence>
<dbReference type="InterPro" id="IPR002320">
    <property type="entry name" value="Thr-tRNA-ligase_IIa"/>
</dbReference>
<comment type="subunit">
    <text evidence="13">Homodimer.</text>
</comment>
<dbReference type="GO" id="GO:0140096">
    <property type="term" value="F:catalytic activity, acting on a protein"/>
    <property type="evidence" value="ECO:0007669"/>
    <property type="project" value="UniProtKB-ARBA"/>
</dbReference>
<organism evidence="16 17">
    <name type="scientific">Clostridium intestinale URNW</name>
    <dbReference type="NCBI Taxonomy" id="1294142"/>
    <lineage>
        <taxon>Bacteria</taxon>
        <taxon>Bacillati</taxon>
        <taxon>Bacillota</taxon>
        <taxon>Clostridia</taxon>
        <taxon>Eubacteriales</taxon>
        <taxon>Clostridiaceae</taxon>
        <taxon>Clostridium</taxon>
    </lineage>
</organism>
<dbReference type="SUPFAM" id="SSF55186">
    <property type="entry name" value="ThrRS/AlaRS common domain"/>
    <property type="match status" value="1"/>
</dbReference>
<comment type="subcellular location">
    <subcellularLocation>
        <location evidence="13">Cytoplasm</location>
    </subcellularLocation>
</comment>
<dbReference type="InterPro" id="IPR006195">
    <property type="entry name" value="aa-tRNA-synth_II"/>
</dbReference>
<dbReference type="InterPro" id="IPR018163">
    <property type="entry name" value="Thr/Ala-tRNA-synth_IIc_edit"/>
</dbReference>
<dbReference type="InterPro" id="IPR004154">
    <property type="entry name" value="Anticodon-bd"/>
</dbReference>
<dbReference type="SMART" id="SM00863">
    <property type="entry name" value="tRNA_SAD"/>
    <property type="match status" value="1"/>
</dbReference>
<evidence type="ECO:0000313" key="17">
    <source>
        <dbReference type="Proteomes" id="UP000016721"/>
    </source>
</evidence>
<comment type="cofactor">
    <cofactor evidence="13">
        <name>Zn(2+)</name>
        <dbReference type="ChEBI" id="CHEBI:29105"/>
    </cofactor>
    <text evidence="13">Binds 1 zinc ion per subunit.</text>
</comment>
<feature type="binding site" evidence="13">
    <location>
        <position position="519"/>
    </location>
    <ligand>
        <name>Zn(2+)</name>
        <dbReference type="ChEBI" id="CHEBI:29105"/>
        <note>catalytic</note>
    </ligand>
</feature>
<keyword evidence="7 13" id="KW-0862">Zinc</keyword>
<keyword evidence="6 13" id="KW-0547">Nucleotide-binding</keyword>
<dbReference type="Gene3D" id="3.30.980.10">
    <property type="entry name" value="Threonyl-trna Synthetase, Chain A, domain 2"/>
    <property type="match status" value="1"/>
</dbReference>
<feature type="domain" description="Aminoacyl-transfer RNA synthetases class-II family profile" evidence="14">
    <location>
        <begin position="229"/>
        <end position="542"/>
    </location>
</feature>
<keyword evidence="8 13" id="KW-0067">ATP-binding</keyword>
<accession>U2Q0S4</accession>
<comment type="caution">
    <text evidence="16">The sequence shown here is derived from an EMBL/GenBank/DDBJ whole genome shotgun (WGS) entry which is preliminary data.</text>
</comment>
<dbReference type="Gene3D" id="3.30.930.10">
    <property type="entry name" value="Bira Bifunctional Protein, Domain 2"/>
    <property type="match status" value="1"/>
</dbReference>
<dbReference type="InterPro" id="IPR036621">
    <property type="entry name" value="Anticodon-bd_dom_sf"/>
</dbReference>
<dbReference type="RefSeq" id="WP_021800286.1">
    <property type="nucleotide sequence ID" value="NZ_KI273145.1"/>
</dbReference>
<dbReference type="InterPro" id="IPR045864">
    <property type="entry name" value="aa-tRNA-synth_II/BPL/LPL"/>
</dbReference>
<dbReference type="InterPro" id="IPR002314">
    <property type="entry name" value="aa-tRNA-synt_IIb"/>
</dbReference>
<gene>
    <name evidence="13" type="primary">thrS</name>
    <name evidence="16" type="ORF">CINTURNW_0191</name>
</gene>
<evidence type="ECO:0000313" key="16">
    <source>
        <dbReference type="EMBL" id="ERK32370.1"/>
    </source>
</evidence>
<evidence type="ECO:0000256" key="10">
    <source>
        <dbReference type="ARBA" id="ARBA00022917"/>
    </source>
</evidence>
<comment type="similarity">
    <text evidence="1 13">Belongs to the class-II aminoacyl-tRNA synthetase family.</text>
</comment>
<dbReference type="SUPFAM" id="SSF55681">
    <property type="entry name" value="Class II aaRS and biotin synthetases"/>
    <property type="match status" value="1"/>
</dbReference>
<evidence type="ECO:0000259" key="15">
    <source>
        <dbReference type="PROSITE" id="PS51880"/>
    </source>
</evidence>
<dbReference type="Pfam" id="PF07973">
    <property type="entry name" value="tRNA_SAD"/>
    <property type="match status" value="1"/>
</dbReference>
<dbReference type="InterPro" id="IPR047246">
    <property type="entry name" value="ThrRS_anticodon"/>
</dbReference>
<comment type="caution">
    <text evidence="13">Lacks conserved residue(s) required for the propagation of feature annotation.</text>
</comment>
<dbReference type="STRING" id="1294142.CINTURNW_0191"/>
<dbReference type="FunFam" id="3.30.930.10:FF:000002">
    <property type="entry name" value="Threonine--tRNA ligase"/>
    <property type="match status" value="1"/>
</dbReference>
<dbReference type="InterPro" id="IPR012947">
    <property type="entry name" value="tRNA_SAD"/>
</dbReference>